<sequence length="347" mass="38434">MDSDNNLFEIIPNNNMVKNVTTTSNSANIASNVSVSKKSSTRLPSSVKPFFSQKTIDNKSVLCSICKSKFSITTATGNLHKYLDFRHPGWEANKPIPNLPSHDVIKSIIQKAFTNILLDIGMLSHLHTGKEINAKLCSVFVAFNITNKILCATTEGGANMVLAMQLLKNSLILKNCNFNFQPRRCLAHILNLIVTTGLSPIKPSIEKVCNFVNIISSSLSITQDFKELGQTVGEGKSTRKIPQDVSTRWNSTYLMLSAYVTMSTMISAIIRRNKNLEKFKLTPQDETNLQVTTQFLKPFYETTNVLSGSTYTTLGILILLIDDIVENVSACIQDSTSPEFLKIATIQ</sequence>
<gene>
    <name evidence="1" type="ORF">GMARGA_LOCUS17075</name>
</gene>
<comment type="caution">
    <text evidence="1">The sequence shown here is derived from an EMBL/GenBank/DDBJ whole genome shotgun (WGS) entry which is preliminary data.</text>
</comment>
<dbReference type="SUPFAM" id="SSF53098">
    <property type="entry name" value="Ribonuclease H-like"/>
    <property type="match status" value="1"/>
</dbReference>
<dbReference type="EMBL" id="CAJVQB010012709">
    <property type="protein sequence ID" value="CAG8757451.1"/>
    <property type="molecule type" value="Genomic_DNA"/>
</dbReference>
<organism evidence="1 2">
    <name type="scientific">Gigaspora margarita</name>
    <dbReference type="NCBI Taxonomy" id="4874"/>
    <lineage>
        <taxon>Eukaryota</taxon>
        <taxon>Fungi</taxon>
        <taxon>Fungi incertae sedis</taxon>
        <taxon>Mucoromycota</taxon>
        <taxon>Glomeromycotina</taxon>
        <taxon>Glomeromycetes</taxon>
        <taxon>Diversisporales</taxon>
        <taxon>Gigasporaceae</taxon>
        <taxon>Gigaspora</taxon>
    </lineage>
</organism>
<name>A0ABN7VEN8_GIGMA</name>
<evidence type="ECO:0000313" key="1">
    <source>
        <dbReference type="EMBL" id="CAG8757451.1"/>
    </source>
</evidence>
<feature type="non-terminal residue" evidence="1">
    <location>
        <position position="347"/>
    </location>
</feature>
<dbReference type="PANTHER" id="PTHR46481">
    <property type="entry name" value="ZINC FINGER BED DOMAIN-CONTAINING PROTEIN 4"/>
    <property type="match status" value="1"/>
</dbReference>
<dbReference type="InterPro" id="IPR012337">
    <property type="entry name" value="RNaseH-like_sf"/>
</dbReference>
<evidence type="ECO:0000313" key="2">
    <source>
        <dbReference type="Proteomes" id="UP000789901"/>
    </source>
</evidence>
<dbReference type="PANTHER" id="PTHR46481:SF7">
    <property type="entry name" value="ZINC FINGER BED DOMAIN-CONTAINING PROTEIN RICESLEEPER 2-LIKE"/>
    <property type="match status" value="1"/>
</dbReference>
<dbReference type="Proteomes" id="UP000789901">
    <property type="component" value="Unassembled WGS sequence"/>
</dbReference>
<keyword evidence="2" id="KW-1185">Reference proteome</keyword>
<accession>A0ABN7VEN8</accession>
<proteinExistence type="predicted"/>
<reference evidence="1 2" key="1">
    <citation type="submission" date="2021-06" db="EMBL/GenBank/DDBJ databases">
        <authorList>
            <person name="Kallberg Y."/>
            <person name="Tangrot J."/>
            <person name="Rosling A."/>
        </authorList>
    </citation>
    <scope>NUCLEOTIDE SEQUENCE [LARGE SCALE GENOMIC DNA]</scope>
    <source>
        <strain evidence="1 2">120-4 pot B 10/14</strain>
    </source>
</reference>
<dbReference type="InterPro" id="IPR052035">
    <property type="entry name" value="ZnF_BED_domain_contain"/>
</dbReference>
<protein>
    <submittedName>
        <fullName evidence="1">27438_t:CDS:1</fullName>
    </submittedName>
</protein>